<dbReference type="KEGG" id="fsm:CCS41_09580"/>
<reference evidence="3 4" key="1">
    <citation type="submission" date="2017-05" db="EMBL/GenBank/DDBJ databases">
        <title>Genome sequence of Candidatus Fukatsuia symbiotica and Candidatus Hamiltonella defensa from Acyrthosiphon pisum strain 5D.</title>
        <authorList>
            <person name="Patel V.A."/>
            <person name="Chevignon G."/>
            <person name="Russell J.A."/>
            <person name="Oliver K.M."/>
        </authorList>
    </citation>
    <scope>NUCLEOTIDE SEQUENCE [LARGE SCALE GENOMIC DNA]</scope>
    <source>
        <strain evidence="3 4">5D</strain>
    </source>
</reference>
<dbReference type="RefSeq" id="WP_119797525.1">
    <property type="nucleotide sequence ID" value="NZ_CP021659.1"/>
</dbReference>
<dbReference type="SUPFAM" id="SSF46565">
    <property type="entry name" value="Chaperone J-domain"/>
    <property type="match status" value="1"/>
</dbReference>
<protein>
    <recommendedName>
        <fullName evidence="5">Molecular chaperone DnaJ</fullName>
    </recommendedName>
</protein>
<accession>A0A2U8I6A0</accession>
<dbReference type="EMBL" id="CP021659">
    <property type="protein sequence ID" value="AWK14672.1"/>
    <property type="molecule type" value="Genomic_DNA"/>
</dbReference>
<dbReference type="Proteomes" id="UP000261875">
    <property type="component" value="Chromosome"/>
</dbReference>
<dbReference type="InterPro" id="IPR036869">
    <property type="entry name" value="J_dom_sf"/>
</dbReference>
<keyword evidence="1" id="KW-0143">Chaperone</keyword>
<evidence type="ECO:0000313" key="4">
    <source>
        <dbReference type="Proteomes" id="UP000261875"/>
    </source>
</evidence>
<feature type="coiled-coil region" evidence="2">
    <location>
        <begin position="286"/>
        <end position="352"/>
    </location>
</feature>
<name>A0A2U8I6A0_9GAMM</name>
<keyword evidence="4" id="KW-1185">Reference proteome</keyword>
<dbReference type="OrthoDB" id="6113916at2"/>
<dbReference type="AlphaFoldDB" id="A0A2U8I6A0"/>
<evidence type="ECO:0000313" key="3">
    <source>
        <dbReference type="EMBL" id="AWK14672.1"/>
    </source>
</evidence>
<evidence type="ECO:0000256" key="2">
    <source>
        <dbReference type="SAM" id="Coils"/>
    </source>
</evidence>
<organism evidence="3 4">
    <name type="scientific">Candidatus Fukatsuia symbiotica</name>
    <dbReference type="NCBI Taxonomy" id="1878942"/>
    <lineage>
        <taxon>Bacteria</taxon>
        <taxon>Pseudomonadati</taxon>
        <taxon>Pseudomonadota</taxon>
        <taxon>Gammaproteobacteria</taxon>
        <taxon>Enterobacterales</taxon>
        <taxon>Yersiniaceae</taxon>
        <taxon>Candidatus Fukatsuia</taxon>
    </lineage>
</organism>
<sequence length="368" mass="43514">MMKNLGSQTISIAKSTGQTGLSQAQKRFNSLTQKIDSKRQNLIAWQAMLPLYHQKYSDEFYPLLTSFDQKRTDFVQLLDKSYSDKVFSKSDRKKISHIICMITMELMSERDCVDLKKIYNKYSEIDFDSRVEQEKEMMQSAMAEMFSFDIFEKMDVNSTEKIMENVGEEIQQELIQEERVKKQFEGSYNEQKKSAKTLAREEKQQAEIQNISQSLREIYRKLASSLHPDREQDAEERERKTELMQRVNIAYNSKNLLELLALQLEIEQIDQSIINTLPEDKLKYYNTILAEQFAELQNEINDIEVSFKIRLNMSPRCRIVPMTVIRDLQNDIKNIQRDIDRVEADLTLFRESKNIKNWLKTYRIARAK</sequence>
<dbReference type="CDD" id="cd06257">
    <property type="entry name" value="DnaJ"/>
    <property type="match status" value="1"/>
</dbReference>
<gene>
    <name evidence="3" type="ORF">CCS41_09580</name>
</gene>
<dbReference type="InterPro" id="IPR001623">
    <property type="entry name" value="DnaJ_domain"/>
</dbReference>
<evidence type="ECO:0008006" key="5">
    <source>
        <dbReference type="Google" id="ProtNLM"/>
    </source>
</evidence>
<proteinExistence type="predicted"/>
<keyword evidence="2" id="KW-0175">Coiled coil</keyword>
<evidence type="ECO:0000256" key="1">
    <source>
        <dbReference type="ARBA" id="ARBA00023186"/>
    </source>
</evidence>
<dbReference type="STRING" id="1878942.GCA_900128755_00694"/>
<dbReference type="Gene3D" id="1.10.287.110">
    <property type="entry name" value="DnaJ domain"/>
    <property type="match status" value="1"/>
</dbReference>